<comment type="subcellular location">
    <subcellularLocation>
        <location evidence="1 13">Cell inner membrane</location>
        <topology evidence="1 13">Multi-pass membrane protein</topology>
    </subcellularLocation>
</comment>
<evidence type="ECO:0000256" key="2">
    <source>
        <dbReference type="ARBA" id="ARBA00010527"/>
    </source>
</evidence>
<evidence type="ECO:0000256" key="13">
    <source>
        <dbReference type="HAMAP-Rule" id="MF_01810"/>
    </source>
</evidence>
<gene>
    <name evidence="13" type="primary">yidC</name>
    <name evidence="17" type="ordered locus">DSC_00975</name>
</gene>
<dbReference type="KEGG" id="psd:DSC_00975"/>
<dbReference type="Pfam" id="PF14849">
    <property type="entry name" value="YidC_periplas"/>
    <property type="match status" value="1"/>
</dbReference>
<dbReference type="Gene3D" id="2.70.98.90">
    <property type="match status" value="1"/>
</dbReference>
<feature type="region of interest" description="Disordered" evidence="14">
    <location>
        <begin position="34"/>
        <end position="57"/>
    </location>
</feature>
<keyword evidence="8 13" id="KW-1133">Transmembrane helix</keyword>
<evidence type="ECO:0000256" key="9">
    <source>
        <dbReference type="ARBA" id="ARBA00023136"/>
    </source>
</evidence>
<comment type="subunit">
    <text evidence="13">Interacts with the Sec translocase complex via SecD. Specifically interacts with transmembrane segments of nascent integral membrane proteins during membrane integration.</text>
</comment>
<evidence type="ECO:0000313" key="17">
    <source>
        <dbReference type="EMBL" id="AER54848.1"/>
    </source>
</evidence>
<dbReference type="eggNOG" id="COG0706">
    <property type="taxonomic scope" value="Bacteria"/>
</dbReference>
<keyword evidence="6 13" id="KW-0812">Transmembrane</keyword>
<feature type="transmembrane region" description="Helical" evidence="13">
    <location>
        <begin position="488"/>
        <end position="505"/>
    </location>
</feature>
<evidence type="ECO:0000256" key="12">
    <source>
        <dbReference type="ARBA" id="ARBA00033342"/>
    </source>
</evidence>
<evidence type="ECO:0000256" key="6">
    <source>
        <dbReference type="ARBA" id="ARBA00022692"/>
    </source>
</evidence>
<evidence type="ECO:0000256" key="5">
    <source>
        <dbReference type="ARBA" id="ARBA00022475"/>
    </source>
</evidence>
<evidence type="ECO:0000256" key="7">
    <source>
        <dbReference type="ARBA" id="ARBA00022927"/>
    </source>
</evidence>
<dbReference type="InterPro" id="IPR038221">
    <property type="entry name" value="YidC_periplasmic_sf"/>
</dbReference>
<feature type="domain" description="Membrane insertase YidC/Oxa/ALB C-terminal" evidence="15">
    <location>
        <begin position="382"/>
        <end position="559"/>
    </location>
</feature>
<feature type="compositionally biased region" description="Low complexity" evidence="14">
    <location>
        <begin position="34"/>
        <end position="44"/>
    </location>
</feature>
<dbReference type="PANTHER" id="PTHR12428:SF65">
    <property type="entry name" value="CYTOCHROME C OXIDASE ASSEMBLY PROTEIN COX18, MITOCHONDRIAL"/>
    <property type="match status" value="1"/>
</dbReference>
<evidence type="ECO:0000256" key="3">
    <source>
        <dbReference type="ARBA" id="ARBA00015325"/>
    </source>
</evidence>
<dbReference type="GO" id="GO:0015031">
    <property type="term" value="P:protein transport"/>
    <property type="evidence" value="ECO:0007669"/>
    <property type="project" value="UniProtKB-KW"/>
</dbReference>
<dbReference type="Proteomes" id="UP000005870">
    <property type="component" value="Chromosome"/>
</dbReference>
<keyword evidence="9 13" id="KW-0472">Membrane</keyword>
<evidence type="ECO:0000256" key="10">
    <source>
        <dbReference type="ARBA" id="ARBA00023186"/>
    </source>
</evidence>
<evidence type="ECO:0000256" key="4">
    <source>
        <dbReference type="ARBA" id="ARBA00022448"/>
    </source>
</evidence>
<dbReference type="STRING" id="1045855.DSC_00975"/>
<evidence type="ECO:0000256" key="1">
    <source>
        <dbReference type="ARBA" id="ARBA00004429"/>
    </source>
</evidence>
<dbReference type="InterPro" id="IPR028053">
    <property type="entry name" value="Membr_insert_YidC_N"/>
</dbReference>
<dbReference type="InterPro" id="IPR019998">
    <property type="entry name" value="Membr_insert_YidC"/>
</dbReference>
<feature type="transmembrane region" description="Helical" evidence="13">
    <location>
        <begin position="525"/>
        <end position="546"/>
    </location>
</feature>
<dbReference type="CDD" id="cd20070">
    <property type="entry name" value="5TM_YidC_Alb3"/>
    <property type="match status" value="1"/>
</dbReference>
<dbReference type="PRINTS" id="PR00701">
    <property type="entry name" value="60KDINNERMP"/>
</dbReference>
<dbReference type="HAMAP" id="MF_01810">
    <property type="entry name" value="YidC_type1"/>
    <property type="match status" value="1"/>
</dbReference>
<keyword evidence="5 13" id="KW-1003">Cell membrane</keyword>
<dbReference type="InterPro" id="IPR047196">
    <property type="entry name" value="YidC_ALB_C"/>
</dbReference>
<dbReference type="PRINTS" id="PR01900">
    <property type="entry name" value="YIDCPROTEIN"/>
</dbReference>
<evidence type="ECO:0000256" key="14">
    <source>
        <dbReference type="SAM" id="MobiDB-lite"/>
    </source>
</evidence>
<dbReference type="PANTHER" id="PTHR12428">
    <property type="entry name" value="OXA1"/>
    <property type="match status" value="1"/>
</dbReference>
<evidence type="ECO:0000256" key="8">
    <source>
        <dbReference type="ARBA" id="ARBA00022989"/>
    </source>
</evidence>
<feature type="domain" description="Membrane insertase YidC N-terminal" evidence="16">
    <location>
        <begin position="85"/>
        <end position="370"/>
    </location>
</feature>
<dbReference type="CDD" id="cd19961">
    <property type="entry name" value="EcYidC-like_peri"/>
    <property type="match status" value="1"/>
</dbReference>
<keyword evidence="18" id="KW-1185">Reference proteome</keyword>
<evidence type="ECO:0000259" key="15">
    <source>
        <dbReference type="Pfam" id="PF02096"/>
    </source>
</evidence>
<evidence type="ECO:0000256" key="11">
    <source>
        <dbReference type="ARBA" id="ARBA00033245"/>
    </source>
</evidence>
<sequence>MNQTRVFLIFAWLMVATLLWMEWGKWTSAQDQPATAVATAPGTTSDQGNGVPSTEGLTIPSANVAEQTTAPAHAAAAAPATQGTQVTVSTDTLKLVIDGSKVLRAQLLQYPQSRDPGAPPVELFKDDPAQRYTAAVAWIAQSGAAPDQSSVFRPMQPQRDYSLGADQDSLSIPFVWEGNGVRIVRTFTVRRGQYLVGVSDQVTNTGQAPWRGVVYRQLERVPPPPVKGGFTNPHAFSLVGAAWRTASGAYERRKFDEDYLEGGKLNQDATGGWAAMLEHHFLSAWVPDPAQPTKVSLDQRVVDGTPRYLISQTGPAVSVAPGQTSTVQARLWVGPKLVRAIQASGIPGLDSAVDYSRFAPLAVIGSALFWILSHLHELLGNWGWSIIGLVVVIKLVLFPLSSAQYKSMAKLRRFQPRMAQLKERYGDDRAKLQQAMMELYKKEKINPMGGCLPTLIQMPIFLCLYWVLNESVELRQAPWILWIQDLTARDPYFVLPLLNVAVMFLTQRLTPNPGMDPTQARMMQLMPLIFGATMAFFPSGLVLYWVTNGGLSLLQQWWMGRIHGQPVLARPETDGKGHTKDDLKTKGK</sequence>
<proteinExistence type="inferred from homology"/>
<protein>
    <recommendedName>
        <fullName evidence="3 13">Membrane protein insertase YidC</fullName>
    </recommendedName>
    <alternativeName>
        <fullName evidence="12 13">Foldase YidC</fullName>
    </alternativeName>
    <alternativeName>
        <fullName evidence="11 13">Membrane integrase YidC</fullName>
    </alternativeName>
    <alternativeName>
        <fullName evidence="13">Membrane protein YidC</fullName>
    </alternativeName>
</protein>
<comment type="function">
    <text evidence="13">Required for the insertion and/or proper folding and/or complex formation of integral membrane proteins into the membrane. Involved in integration of membrane proteins that insert both dependently and independently of the Sec translocase complex, as well as at least some lipoproteins. Aids folding of multispanning membrane proteins.</text>
</comment>
<dbReference type="NCBIfam" id="TIGR03592">
    <property type="entry name" value="yidC_oxa1_cterm"/>
    <property type="match status" value="1"/>
</dbReference>
<dbReference type="NCBIfam" id="NF002352">
    <property type="entry name" value="PRK01318.1-3"/>
    <property type="match status" value="1"/>
</dbReference>
<dbReference type="RefSeq" id="WP_014162169.1">
    <property type="nucleotide sequence ID" value="NC_016147.2"/>
</dbReference>
<feature type="transmembrane region" description="Helical" evidence="13">
    <location>
        <begin position="382"/>
        <end position="403"/>
    </location>
</feature>
<keyword evidence="4 13" id="KW-0813">Transport</keyword>
<feature type="compositionally biased region" description="Basic and acidic residues" evidence="14">
    <location>
        <begin position="571"/>
        <end position="588"/>
    </location>
</feature>
<organism evidence="17 18">
    <name type="scientific">Pseudoxanthomonas spadix (strain BD-a59)</name>
    <dbReference type="NCBI Taxonomy" id="1045855"/>
    <lineage>
        <taxon>Bacteria</taxon>
        <taxon>Pseudomonadati</taxon>
        <taxon>Pseudomonadota</taxon>
        <taxon>Gammaproteobacteria</taxon>
        <taxon>Lysobacterales</taxon>
        <taxon>Lysobacteraceae</taxon>
        <taxon>Pseudoxanthomonas</taxon>
    </lineage>
</organism>
<reference evidence="17 18" key="1">
    <citation type="journal article" date="2012" name="J. Bacteriol.">
        <title>Complete Genome Sequence of the BTEX-Degrading Bacterium Pseudoxanthomonas spadix BD-a59.</title>
        <authorList>
            <person name="Lee S.H."/>
            <person name="Jin H.M."/>
            <person name="Lee H.J."/>
            <person name="Kim J.M."/>
            <person name="Jeon C.O."/>
        </authorList>
    </citation>
    <scope>NUCLEOTIDE SEQUENCE [LARGE SCALE GENOMIC DNA]</scope>
    <source>
        <strain evidence="17 18">BD-a59</strain>
    </source>
</reference>
<feature type="region of interest" description="Disordered" evidence="14">
    <location>
        <begin position="569"/>
        <end position="588"/>
    </location>
</feature>
<evidence type="ECO:0000259" key="16">
    <source>
        <dbReference type="Pfam" id="PF14849"/>
    </source>
</evidence>
<feature type="transmembrane region" description="Helical" evidence="13">
    <location>
        <begin position="6"/>
        <end position="23"/>
    </location>
</feature>
<dbReference type="InterPro" id="IPR001708">
    <property type="entry name" value="YidC/ALB3/OXA1/COX18"/>
</dbReference>
<dbReference type="AlphaFoldDB" id="G7USY7"/>
<feature type="transmembrane region" description="Helical" evidence="13">
    <location>
        <begin position="445"/>
        <end position="468"/>
    </location>
</feature>
<keyword evidence="7 13" id="KW-0653">Protein transport</keyword>
<dbReference type="Pfam" id="PF02096">
    <property type="entry name" value="60KD_IMP"/>
    <property type="match status" value="1"/>
</dbReference>
<keyword evidence="10 13" id="KW-0143">Chaperone</keyword>
<dbReference type="OrthoDB" id="9780552at2"/>
<comment type="similarity">
    <text evidence="2 13">Belongs to the OXA1/ALB3/YidC family. Type 1 subfamily.</text>
</comment>
<dbReference type="GO" id="GO:0005886">
    <property type="term" value="C:plasma membrane"/>
    <property type="evidence" value="ECO:0007669"/>
    <property type="project" value="UniProtKB-SubCell"/>
</dbReference>
<dbReference type="GO" id="GO:0032977">
    <property type="term" value="F:membrane insertase activity"/>
    <property type="evidence" value="ECO:0007669"/>
    <property type="project" value="InterPro"/>
</dbReference>
<dbReference type="GO" id="GO:0051205">
    <property type="term" value="P:protein insertion into membrane"/>
    <property type="evidence" value="ECO:0007669"/>
    <property type="project" value="TreeGrafter"/>
</dbReference>
<keyword evidence="13" id="KW-0997">Cell inner membrane</keyword>
<accession>G7USY7</accession>
<dbReference type="HOGENOM" id="CLU_016535_3_0_6"/>
<name>G7USY7_PSEUP</name>
<dbReference type="EMBL" id="CP003093">
    <property type="protein sequence ID" value="AER54848.1"/>
    <property type="molecule type" value="Genomic_DNA"/>
</dbReference>
<dbReference type="InterPro" id="IPR028055">
    <property type="entry name" value="YidC/Oxa/ALB_C"/>
</dbReference>
<dbReference type="NCBIfam" id="TIGR03593">
    <property type="entry name" value="yidC_nterm"/>
    <property type="match status" value="1"/>
</dbReference>
<feature type="compositionally biased region" description="Polar residues" evidence="14">
    <location>
        <begin position="45"/>
        <end position="56"/>
    </location>
</feature>
<evidence type="ECO:0000313" key="18">
    <source>
        <dbReference type="Proteomes" id="UP000005870"/>
    </source>
</evidence>